<evidence type="ECO:0000313" key="8">
    <source>
        <dbReference type="Proteomes" id="UP001527866"/>
    </source>
</evidence>
<dbReference type="InterPro" id="IPR025996">
    <property type="entry name" value="MT1864/Rv1816-like_C"/>
</dbReference>
<accession>A0ABT4UDH4</accession>
<evidence type="ECO:0000256" key="4">
    <source>
        <dbReference type="PROSITE-ProRule" id="PRU00335"/>
    </source>
</evidence>
<dbReference type="EMBL" id="JAQFWQ010000144">
    <property type="protein sequence ID" value="MDA2814791.1"/>
    <property type="molecule type" value="Genomic_DNA"/>
</dbReference>
<sequence>MPAEASAPTGGGTQAQAGPGEAAAPGRRERVREATLREIKDNARRRLAAEGPSGVSLRAIARDMGMTAPGLYRYFSGLDDLLNAVRADLFHELSEAVAGAAAPLPTDDTDGRILASLRAFRSWALSHRAEFSLLFATPAPQDAPDQRVLEAGQEFAASFFSLFDRMLAEGRIPLPADDEIGPELRERLDAFAAKTGFTIDNASYGALRVLMSCWVRLYGLVSMEVAEHLTPIMGDMEPLFEAELQDILAPSGAACRASDQD</sequence>
<protein>
    <submittedName>
        <fullName evidence="7">TetR/AcrR family transcriptional regulator</fullName>
    </submittedName>
</protein>
<dbReference type="SUPFAM" id="SSF46689">
    <property type="entry name" value="Homeodomain-like"/>
    <property type="match status" value="1"/>
</dbReference>
<dbReference type="Pfam" id="PF00440">
    <property type="entry name" value="TetR_N"/>
    <property type="match status" value="1"/>
</dbReference>
<evidence type="ECO:0000313" key="7">
    <source>
        <dbReference type="EMBL" id="MDA2814791.1"/>
    </source>
</evidence>
<dbReference type="PROSITE" id="PS50977">
    <property type="entry name" value="HTH_TETR_2"/>
    <property type="match status" value="1"/>
</dbReference>
<dbReference type="Pfam" id="PF13305">
    <property type="entry name" value="TetR_C_33"/>
    <property type="match status" value="1"/>
</dbReference>
<feature type="region of interest" description="Disordered" evidence="5">
    <location>
        <begin position="1"/>
        <end position="30"/>
    </location>
</feature>
<evidence type="ECO:0000259" key="6">
    <source>
        <dbReference type="PROSITE" id="PS50977"/>
    </source>
</evidence>
<dbReference type="InterPro" id="IPR001647">
    <property type="entry name" value="HTH_TetR"/>
</dbReference>
<evidence type="ECO:0000256" key="2">
    <source>
        <dbReference type="ARBA" id="ARBA00023125"/>
    </source>
</evidence>
<reference evidence="7 8" key="1">
    <citation type="submission" date="2023-01" db="EMBL/GenBank/DDBJ databases">
        <title>Draft genome sequence of Nocardiopsis sp. RSe5-2 isolated from halophytes.</title>
        <authorList>
            <person name="Duangmal K."/>
            <person name="Chantavorakit T."/>
        </authorList>
    </citation>
    <scope>NUCLEOTIDE SEQUENCE [LARGE SCALE GENOMIC DNA]</scope>
    <source>
        <strain evidence="7 8">RSe5-2</strain>
    </source>
</reference>
<keyword evidence="2 4" id="KW-0238">DNA-binding</keyword>
<keyword evidence="1" id="KW-0805">Transcription regulation</keyword>
<dbReference type="InterPro" id="IPR050109">
    <property type="entry name" value="HTH-type_TetR-like_transc_reg"/>
</dbReference>
<gene>
    <name evidence="7" type="ORF">O4J56_29370</name>
</gene>
<proteinExistence type="predicted"/>
<dbReference type="SUPFAM" id="SSF48498">
    <property type="entry name" value="Tetracyclin repressor-like, C-terminal domain"/>
    <property type="match status" value="1"/>
</dbReference>
<evidence type="ECO:0000256" key="3">
    <source>
        <dbReference type="ARBA" id="ARBA00023163"/>
    </source>
</evidence>
<evidence type="ECO:0000256" key="5">
    <source>
        <dbReference type="SAM" id="MobiDB-lite"/>
    </source>
</evidence>
<feature type="domain" description="HTH tetR-type" evidence="6">
    <location>
        <begin position="33"/>
        <end position="93"/>
    </location>
</feature>
<dbReference type="Gene3D" id="1.10.357.10">
    <property type="entry name" value="Tetracycline Repressor, domain 2"/>
    <property type="match status" value="1"/>
</dbReference>
<comment type="caution">
    <text evidence="7">The sequence shown here is derived from an EMBL/GenBank/DDBJ whole genome shotgun (WGS) entry which is preliminary data.</text>
</comment>
<feature type="compositionally biased region" description="Low complexity" evidence="5">
    <location>
        <begin position="14"/>
        <end position="25"/>
    </location>
</feature>
<keyword evidence="8" id="KW-1185">Reference proteome</keyword>
<dbReference type="Proteomes" id="UP001527866">
    <property type="component" value="Unassembled WGS sequence"/>
</dbReference>
<dbReference type="InterPro" id="IPR036271">
    <property type="entry name" value="Tet_transcr_reg_TetR-rel_C_sf"/>
</dbReference>
<keyword evidence="3" id="KW-0804">Transcription</keyword>
<dbReference type="InterPro" id="IPR009057">
    <property type="entry name" value="Homeodomain-like_sf"/>
</dbReference>
<evidence type="ECO:0000256" key="1">
    <source>
        <dbReference type="ARBA" id="ARBA00023015"/>
    </source>
</evidence>
<name>A0ABT4UDH4_9ACTN</name>
<dbReference type="RefSeq" id="WP_270690312.1">
    <property type="nucleotide sequence ID" value="NZ_JAQFWQ010000144.1"/>
</dbReference>
<organism evidence="7 8">
    <name type="scientific">Nocardiopsis endophytica</name>
    <dbReference type="NCBI Taxonomy" id="3018445"/>
    <lineage>
        <taxon>Bacteria</taxon>
        <taxon>Bacillati</taxon>
        <taxon>Actinomycetota</taxon>
        <taxon>Actinomycetes</taxon>
        <taxon>Streptosporangiales</taxon>
        <taxon>Nocardiopsidaceae</taxon>
        <taxon>Nocardiopsis</taxon>
    </lineage>
</organism>
<dbReference type="PANTHER" id="PTHR30055:SF243">
    <property type="entry name" value="HTH-TYPE TRANSCRIPTIONAL REGULATOR RV1816"/>
    <property type="match status" value="1"/>
</dbReference>
<feature type="DNA-binding region" description="H-T-H motif" evidence="4">
    <location>
        <begin position="56"/>
        <end position="75"/>
    </location>
</feature>
<dbReference type="PANTHER" id="PTHR30055">
    <property type="entry name" value="HTH-TYPE TRANSCRIPTIONAL REGULATOR RUTR"/>
    <property type="match status" value="1"/>
</dbReference>